<dbReference type="Pfam" id="PF00474">
    <property type="entry name" value="SSF"/>
    <property type="match status" value="1"/>
</dbReference>
<keyword evidence="7" id="KW-0915">Sodium</keyword>
<comment type="subcellular location">
    <subcellularLocation>
        <location evidence="1">Cell membrane</location>
        <topology evidence="1">Multi-pass membrane protein</topology>
    </subcellularLocation>
</comment>
<feature type="transmembrane region" description="Helical" evidence="11">
    <location>
        <begin position="402"/>
        <end position="421"/>
    </location>
</feature>
<feature type="transmembrane region" description="Helical" evidence="11">
    <location>
        <begin position="772"/>
        <end position="794"/>
    </location>
</feature>
<dbReference type="NCBIfam" id="TIGR00813">
    <property type="entry name" value="sss"/>
    <property type="match status" value="1"/>
</dbReference>
<feature type="transmembrane region" description="Helical" evidence="11">
    <location>
        <begin position="441"/>
        <end position="461"/>
    </location>
</feature>
<dbReference type="Pfam" id="PF24996">
    <property type="entry name" value="NANM"/>
    <property type="match status" value="1"/>
</dbReference>
<keyword evidence="3" id="KW-0813">Transport</keyword>
<dbReference type="PROSITE" id="PS50283">
    <property type="entry name" value="NA_SOLUT_SYMP_3"/>
    <property type="match status" value="1"/>
</dbReference>
<dbReference type="PANTHER" id="PTHR42985">
    <property type="entry name" value="SODIUM-COUPLED MONOCARBOXYLATE TRANSPORTER"/>
    <property type="match status" value="1"/>
</dbReference>
<keyword evidence="10" id="KW-0739">Sodium transport</keyword>
<evidence type="ECO:0000313" key="12">
    <source>
        <dbReference type="EMBL" id="SFF35001.1"/>
    </source>
</evidence>
<dbReference type="GO" id="GO:0005886">
    <property type="term" value="C:plasma membrane"/>
    <property type="evidence" value="ECO:0007669"/>
    <property type="project" value="UniProtKB-SubCell"/>
</dbReference>
<evidence type="ECO:0000256" key="9">
    <source>
        <dbReference type="ARBA" id="ARBA00023136"/>
    </source>
</evidence>
<feature type="transmembrane region" description="Helical" evidence="11">
    <location>
        <begin position="473"/>
        <end position="494"/>
    </location>
</feature>
<dbReference type="Proteomes" id="UP000198964">
    <property type="component" value="Unassembled WGS sequence"/>
</dbReference>
<evidence type="ECO:0000256" key="10">
    <source>
        <dbReference type="ARBA" id="ARBA00023201"/>
    </source>
</evidence>
<evidence type="ECO:0000256" key="11">
    <source>
        <dbReference type="SAM" id="Phobius"/>
    </source>
</evidence>
<dbReference type="InterPro" id="IPR001734">
    <property type="entry name" value="Na/solute_symporter"/>
</dbReference>
<evidence type="ECO:0000256" key="8">
    <source>
        <dbReference type="ARBA" id="ARBA00023065"/>
    </source>
</evidence>
<evidence type="ECO:0000256" key="5">
    <source>
        <dbReference type="ARBA" id="ARBA00022692"/>
    </source>
</evidence>
<evidence type="ECO:0000256" key="3">
    <source>
        <dbReference type="ARBA" id="ARBA00022448"/>
    </source>
</evidence>
<dbReference type="PANTHER" id="PTHR42985:SF40">
    <property type="entry name" value="LD47995P-RELATED"/>
    <property type="match status" value="1"/>
</dbReference>
<feature type="transmembrane region" description="Helical" evidence="11">
    <location>
        <begin position="800"/>
        <end position="821"/>
    </location>
</feature>
<dbReference type="InterPro" id="IPR056734">
    <property type="entry name" value="NANM"/>
</dbReference>
<keyword evidence="9 11" id="KW-0472">Membrane</keyword>
<dbReference type="Gene3D" id="2.120.10.80">
    <property type="entry name" value="Kelch-type beta propeller"/>
    <property type="match status" value="1"/>
</dbReference>
<dbReference type="RefSeq" id="WP_212733493.1">
    <property type="nucleotide sequence ID" value="NZ_FONW01000005.1"/>
</dbReference>
<keyword evidence="4" id="KW-1003">Cell membrane</keyword>
<feature type="transmembrane region" description="Helical" evidence="11">
    <location>
        <begin position="547"/>
        <end position="565"/>
    </location>
</feature>
<dbReference type="CDD" id="cd11495">
    <property type="entry name" value="SLC5sbd_NIS-like_u3"/>
    <property type="match status" value="1"/>
</dbReference>
<dbReference type="InterPro" id="IPR038377">
    <property type="entry name" value="Na/Glc_symporter_sf"/>
</dbReference>
<sequence length="889" mass="96542">MSTIKGVLRMDMMSKFILALTCWFIGLGQAVQAREQINHVEQNSFDLFEELGGKVGQEGVAGAFVGVHGDVLIVAGGSAFPEGKPWENGQKYFSDGIYVFQRSGDGDFTLLKEEKLSQGIAEGASVSLAQGVLCIGGQSSSSLSEQVVLLAWSNGQLERQGFPQLPVAVKNATAAVIGDWVYLVGGQSESGALDQFLALDLSNKEAGWQELPNFPHPVTGAMAIAQMDGEEVSLHVFGGRAKPTGASRTTFYADVFRFCPSNGKWEQKKPIRLSGGESLSLAVGVAARVGASHVVLLGGDSGTTFNQVEDAISQMEAGDKKAQVLRDSLWMTHPGFNKQILIYNTVTDSWFEGGTWQGSPVAVSSSVWLNGSLLIPGGEIRPATRTPKLHEVRFSVSPVFGWLNYLVLGVYFIGMLLLGFYFMKRESSTDDFFKAGGRIPWWAAGISIFATTLSAITFIAIPAKSYATDWRMFMFNMAIIFIAPVVIRYFLPFFRRFNFDTAYQYLEARFNRAVRWLASSLFVFFMVSRIAIVLFLPSLALNAVTGFNIYLAIVVMGVVTIIYCTSGGIEAVVWGDVIQGIILVGGAFIALAFMLAGVDGGLSGFLEITAEQQKFHTFDFRFDLSQPVFWVVMIGGLANTLISYTSDQSVVQRYMTTKDEHATGRSIWLNGFLSIPVSIIFFLLGTGLYAFYTSNPDQMAIVNPNIDSVFPQFIVAEMPAGIAGLLIAAIFAAAMSTLSSNINSVAAVITSDFYKVMVPKAALAKNMAVARWSGITVGVLGIMMALVLATWNIASLWDQFNTFLGLLTGGLAALFVMGIFFPRISGNAALLGVVGGLFVLVLVKNHTNLSFLLYGFVSIVASVLFAWLASWMLPNRKSIADFTWKGQRV</sequence>
<feature type="transmembrane region" description="Helical" evidence="11">
    <location>
        <begin position="577"/>
        <end position="598"/>
    </location>
</feature>
<feature type="transmembrane region" description="Helical" evidence="11">
    <location>
        <begin position="828"/>
        <end position="845"/>
    </location>
</feature>
<feature type="transmembrane region" description="Helical" evidence="11">
    <location>
        <begin position="851"/>
        <end position="873"/>
    </location>
</feature>
<feature type="transmembrane region" description="Helical" evidence="11">
    <location>
        <begin position="514"/>
        <end position="535"/>
    </location>
</feature>
<evidence type="ECO:0000256" key="6">
    <source>
        <dbReference type="ARBA" id="ARBA00022989"/>
    </source>
</evidence>
<dbReference type="STRING" id="655355.SAMN05216283_10518"/>
<keyword evidence="5 11" id="KW-0812">Transmembrane</keyword>
<gene>
    <name evidence="12" type="ORF">SAMN05216283_10518</name>
</gene>
<name>A0A1I2I3A8_9BACT</name>
<comment type="similarity">
    <text evidence="2">Belongs to the sodium:solute symporter (SSF) (TC 2.A.21) family.</text>
</comment>
<dbReference type="GO" id="GO:0006814">
    <property type="term" value="P:sodium ion transport"/>
    <property type="evidence" value="ECO:0007669"/>
    <property type="project" value="UniProtKB-KW"/>
</dbReference>
<proteinExistence type="inferred from homology"/>
<dbReference type="SUPFAM" id="SSF117281">
    <property type="entry name" value="Kelch motif"/>
    <property type="match status" value="1"/>
</dbReference>
<protein>
    <submittedName>
        <fullName evidence="12">Transporter, SSS family</fullName>
    </submittedName>
</protein>
<dbReference type="InterPro" id="IPR051163">
    <property type="entry name" value="Sodium:Solute_Symporter_SSF"/>
</dbReference>
<evidence type="ECO:0000256" key="7">
    <source>
        <dbReference type="ARBA" id="ARBA00023053"/>
    </source>
</evidence>
<dbReference type="GO" id="GO:0015293">
    <property type="term" value="F:symporter activity"/>
    <property type="evidence" value="ECO:0007669"/>
    <property type="project" value="TreeGrafter"/>
</dbReference>
<dbReference type="AlphaFoldDB" id="A0A1I2I3A8"/>
<accession>A0A1I2I3A8</accession>
<organism evidence="12 13">
    <name type="scientific">Sunxiuqinia elliptica</name>
    <dbReference type="NCBI Taxonomy" id="655355"/>
    <lineage>
        <taxon>Bacteria</taxon>
        <taxon>Pseudomonadati</taxon>
        <taxon>Bacteroidota</taxon>
        <taxon>Bacteroidia</taxon>
        <taxon>Marinilabiliales</taxon>
        <taxon>Prolixibacteraceae</taxon>
        <taxon>Sunxiuqinia</taxon>
    </lineage>
</organism>
<dbReference type="EMBL" id="FONW01000005">
    <property type="protein sequence ID" value="SFF35001.1"/>
    <property type="molecule type" value="Genomic_DNA"/>
</dbReference>
<keyword evidence="6 11" id="KW-1133">Transmembrane helix</keyword>
<evidence type="ECO:0000256" key="1">
    <source>
        <dbReference type="ARBA" id="ARBA00004651"/>
    </source>
</evidence>
<feature type="transmembrane region" description="Helical" evidence="11">
    <location>
        <begin position="667"/>
        <end position="692"/>
    </location>
</feature>
<feature type="transmembrane region" description="Helical" evidence="11">
    <location>
        <begin position="712"/>
        <end position="734"/>
    </location>
</feature>
<reference evidence="12 13" key="1">
    <citation type="submission" date="2016-10" db="EMBL/GenBank/DDBJ databases">
        <authorList>
            <person name="de Groot N.N."/>
        </authorList>
    </citation>
    <scope>NUCLEOTIDE SEQUENCE [LARGE SCALE GENOMIC DNA]</scope>
    <source>
        <strain evidence="12 13">CGMCC 1.9156</strain>
    </source>
</reference>
<keyword evidence="13" id="KW-1185">Reference proteome</keyword>
<feature type="transmembrane region" description="Helical" evidence="11">
    <location>
        <begin position="628"/>
        <end position="646"/>
    </location>
</feature>
<dbReference type="Gene3D" id="1.20.1730.10">
    <property type="entry name" value="Sodium/glucose cotransporter"/>
    <property type="match status" value="1"/>
</dbReference>
<evidence type="ECO:0000256" key="2">
    <source>
        <dbReference type="ARBA" id="ARBA00006434"/>
    </source>
</evidence>
<keyword evidence="8" id="KW-0406">Ion transport</keyword>
<evidence type="ECO:0000256" key="4">
    <source>
        <dbReference type="ARBA" id="ARBA00022475"/>
    </source>
</evidence>
<dbReference type="InterPro" id="IPR015915">
    <property type="entry name" value="Kelch-typ_b-propeller"/>
</dbReference>
<evidence type="ECO:0000313" key="13">
    <source>
        <dbReference type="Proteomes" id="UP000198964"/>
    </source>
</evidence>